<gene>
    <name evidence="2" type="ORF">PCANC_09271</name>
</gene>
<dbReference type="AlphaFoldDB" id="A0A2N5T316"/>
<proteinExistence type="predicted"/>
<name>A0A2N5T316_9BASI</name>
<evidence type="ECO:0000313" key="2">
    <source>
        <dbReference type="EMBL" id="PLW19876.1"/>
    </source>
</evidence>
<reference evidence="2 3" key="1">
    <citation type="submission" date="2017-11" db="EMBL/GenBank/DDBJ databases">
        <title>De novo assembly and phasing of dikaryotic genomes from two isolates of Puccinia coronata f. sp. avenae, the causal agent of oat crown rust.</title>
        <authorList>
            <person name="Miller M.E."/>
            <person name="Zhang Y."/>
            <person name="Omidvar V."/>
            <person name="Sperschneider J."/>
            <person name="Schwessinger B."/>
            <person name="Raley C."/>
            <person name="Palmer J.M."/>
            <person name="Garnica D."/>
            <person name="Upadhyaya N."/>
            <person name="Rathjen J."/>
            <person name="Taylor J.M."/>
            <person name="Park R.F."/>
            <person name="Dodds P.N."/>
            <person name="Hirsch C.D."/>
            <person name="Kianian S.F."/>
            <person name="Figueroa M."/>
        </authorList>
    </citation>
    <scope>NUCLEOTIDE SEQUENCE [LARGE SCALE GENOMIC DNA]</scope>
    <source>
        <strain evidence="2">12NC29</strain>
    </source>
</reference>
<dbReference type="EMBL" id="PGCJ01000806">
    <property type="protein sequence ID" value="PLW19876.1"/>
    <property type="molecule type" value="Genomic_DNA"/>
</dbReference>
<dbReference type="Proteomes" id="UP000235388">
    <property type="component" value="Unassembled WGS sequence"/>
</dbReference>
<evidence type="ECO:0000256" key="1">
    <source>
        <dbReference type="SAM" id="MobiDB-lite"/>
    </source>
</evidence>
<evidence type="ECO:0000313" key="3">
    <source>
        <dbReference type="Proteomes" id="UP000235388"/>
    </source>
</evidence>
<keyword evidence="3" id="KW-1185">Reference proteome</keyword>
<sequence>MRMLSGTSSCLKSYTSGLLWKIPLTPTPVYTYFTHTKQARICSPSWVPPDLAISPLPGTAPPNITRYHNSHHPDGASNSHHPHA</sequence>
<feature type="region of interest" description="Disordered" evidence="1">
    <location>
        <begin position="57"/>
        <end position="84"/>
    </location>
</feature>
<organism evidence="2 3">
    <name type="scientific">Puccinia coronata f. sp. avenae</name>
    <dbReference type="NCBI Taxonomy" id="200324"/>
    <lineage>
        <taxon>Eukaryota</taxon>
        <taxon>Fungi</taxon>
        <taxon>Dikarya</taxon>
        <taxon>Basidiomycota</taxon>
        <taxon>Pucciniomycotina</taxon>
        <taxon>Pucciniomycetes</taxon>
        <taxon>Pucciniales</taxon>
        <taxon>Pucciniaceae</taxon>
        <taxon>Puccinia</taxon>
    </lineage>
</organism>
<comment type="caution">
    <text evidence="2">The sequence shown here is derived from an EMBL/GenBank/DDBJ whole genome shotgun (WGS) entry which is preliminary data.</text>
</comment>
<protein>
    <submittedName>
        <fullName evidence="2">Uncharacterized protein</fullName>
    </submittedName>
</protein>
<accession>A0A2N5T316</accession>